<dbReference type="STRING" id="1185876.BN8_03274"/>
<gene>
    <name evidence="1" type="ORF">BN8_03274</name>
</gene>
<keyword evidence="2" id="KW-1185">Reference proteome</keyword>
<dbReference type="AlphaFoldDB" id="I2GJQ5"/>
<dbReference type="EMBL" id="CAIT01000006">
    <property type="protein sequence ID" value="CCH54130.1"/>
    <property type="molecule type" value="Genomic_DNA"/>
</dbReference>
<evidence type="ECO:0000313" key="2">
    <source>
        <dbReference type="Proteomes" id="UP000009309"/>
    </source>
</evidence>
<protein>
    <submittedName>
        <fullName evidence="1">Uncharacterized protein</fullName>
    </submittedName>
</protein>
<sequence length="70" mass="7829">MGMNGIRQEEKQFLPNPSIFTTKFVLIRCVLADGLFFERAVSFLICSGQQGLIPGIGEYLVEAGQTYRQT</sequence>
<dbReference type="Proteomes" id="UP000009309">
    <property type="component" value="Unassembled WGS sequence"/>
</dbReference>
<accession>I2GJQ5</accession>
<organism evidence="1 2">
    <name type="scientific">Fibrisoma limi BUZ 3</name>
    <dbReference type="NCBI Taxonomy" id="1185876"/>
    <lineage>
        <taxon>Bacteria</taxon>
        <taxon>Pseudomonadati</taxon>
        <taxon>Bacteroidota</taxon>
        <taxon>Cytophagia</taxon>
        <taxon>Cytophagales</taxon>
        <taxon>Spirosomataceae</taxon>
        <taxon>Fibrisoma</taxon>
    </lineage>
</organism>
<reference evidence="1 2" key="1">
    <citation type="journal article" date="2012" name="J. Bacteriol.">
        <title>Genome Sequence of the Filamentous Bacterium Fibrisoma limi BUZ 3T.</title>
        <authorList>
            <person name="Filippini M."/>
            <person name="Qi W."/>
            <person name="Jaenicke S."/>
            <person name="Goesmann A."/>
            <person name="Smits T.H."/>
            <person name="Bagheri H.C."/>
        </authorList>
    </citation>
    <scope>NUCLEOTIDE SEQUENCE [LARGE SCALE GENOMIC DNA]</scope>
    <source>
        <strain evidence="2">BUZ 3T</strain>
    </source>
</reference>
<proteinExistence type="predicted"/>
<evidence type="ECO:0000313" key="1">
    <source>
        <dbReference type="EMBL" id="CCH54130.1"/>
    </source>
</evidence>
<name>I2GJQ5_9BACT</name>
<comment type="caution">
    <text evidence="1">The sequence shown here is derived from an EMBL/GenBank/DDBJ whole genome shotgun (WGS) entry which is preliminary data.</text>
</comment>